<dbReference type="Proteomes" id="UP000799757">
    <property type="component" value="Unassembled WGS sequence"/>
</dbReference>
<evidence type="ECO:0000313" key="2">
    <source>
        <dbReference type="Proteomes" id="UP000799757"/>
    </source>
</evidence>
<reference evidence="1" key="1">
    <citation type="journal article" date="2020" name="Stud. Mycol.">
        <title>101 Dothideomycetes genomes: a test case for predicting lifestyles and emergence of pathogens.</title>
        <authorList>
            <person name="Haridas S."/>
            <person name="Albert R."/>
            <person name="Binder M."/>
            <person name="Bloem J."/>
            <person name="Labutti K."/>
            <person name="Salamov A."/>
            <person name="Andreopoulos B."/>
            <person name="Baker S."/>
            <person name="Barry K."/>
            <person name="Bills G."/>
            <person name="Bluhm B."/>
            <person name="Cannon C."/>
            <person name="Castanera R."/>
            <person name="Culley D."/>
            <person name="Daum C."/>
            <person name="Ezra D."/>
            <person name="Gonzalez J."/>
            <person name="Henrissat B."/>
            <person name="Kuo A."/>
            <person name="Liang C."/>
            <person name="Lipzen A."/>
            <person name="Lutzoni F."/>
            <person name="Magnuson J."/>
            <person name="Mondo S."/>
            <person name="Nolan M."/>
            <person name="Ohm R."/>
            <person name="Pangilinan J."/>
            <person name="Park H.-J."/>
            <person name="Ramirez L."/>
            <person name="Alfaro M."/>
            <person name="Sun H."/>
            <person name="Tritt A."/>
            <person name="Yoshinaga Y."/>
            <person name="Zwiers L.-H."/>
            <person name="Turgeon B."/>
            <person name="Goodwin S."/>
            <person name="Spatafora J."/>
            <person name="Crous P."/>
            <person name="Grigoriev I."/>
        </authorList>
    </citation>
    <scope>NUCLEOTIDE SEQUENCE</scope>
    <source>
        <strain evidence="1">CBS 109.77</strain>
    </source>
</reference>
<proteinExistence type="predicted"/>
<keyword evidence="2" id="KW-1185">Reference proteome</keyword>
<dbReference type="AlphaFoldDB" id="A0A6A6X187"/>
<accession>A0A6A6X187</accession>
<sequence length="228" mass="24604">MPPLTACARRSACVERAVRRPASCTDANPLYTGPLEGHEYPRSCTMGAYNRTAHRYSDPLDSTVSPELDAAVKAAAERTRSYEHGIRRALRETRLGSKWKMAKWQMTPLSGTRRPPLLLRALIARPSIEAPLGSRGREGLAANSSAAAIAWQAVAELSARRVALARRQDGGDSPAVTLSCAQSVRRSAVWDDAGVVRPGDDGRRATGDVSGRRLWPSKSLKLCGNSDG</sequence>
<protein>
    <submittedName>
        <fullName evidence="1">Uncharacterized protein</fullName>
    </submittedName>
</protein>
<evidence type="ECO:0000313" key="1">
    <source>
        <dbReference type="EMBL" id="KAF2790109.1"/>
    </source>
</evidence>
<dbReference type="EMBL" id="MU002094">
    <property type="protein sequence ID" value="KAF2790109.1"/>
    <property type="molecule type" value="Genomic_DNA"/>
</dbReference>
<organism evidence="1 2">
    <name type="scientific">Melanomma pulvis-pyrius CBS 109.77</name>
    <dbReference type="NCBI Taxonomy" id="1314802"/>
    <lineage>
        <taxon>Eukaryota</taxon>
        <taxon>Fungi</taxon>
        <taxon>Dikarya</taxon>
        <taxon>Ascomycota</taxon>
        <taxon>Pezizomycotina</taxon>
        <taxon>Dothideomycetes</taxon>
        <taxon>Pleosporomycetidae</taxon>
        <taxon>Pleosporales</taxon>
        <taxon>Melanommataceae</taxon>
        <taxon>Melanomma</taxon>
    </lineage>
</organism>
<name>A0A6A6X187_9PLEO</name>
<gene>
    <name evidence="1" type="ORF">K505DRAFT_340729</name>
</gene>